<organism evidence="8">
    <name type="scientific">Paenarthrobacter sp. AMU7</name>
    <dbReference type="NCBI Taxonomy" id="3162492"/>
    <lineage>
        <taxon>Bacteria</taxon>
        <taxon>Bacillati</taxon>
        <taxon>Actinomycetota</taxon>
        <taxon>Actinomycetes</taxon>
        <taxon>Micrococcales</taxon>
        <taxon>Micrococcaceae</taxon>
        <taxon>Paenarthrobacter</taxon>
    </lineage>
</organism>
<dbReference type="AlphaFoldDB" id="A0AB39YSZ4"/>
<evidence type="ECO:0000256" key="1">
    <source>
        <dbReference type="ARBA" id="ARBA00009104"/>
    </source>
</evidence>
<evidence type="ECO:0000256" key="3">
    <source>
        <dbReference type="ARBA" id="ARBA00022741"/>
    </source>
</evidence>
<name>A0AB39YSZ4_9MICC</name>
<keyword evidence="3" id="KW-0547">Nucleotide-binding</keyword>
<keyword evidence="4" id="KW-0067">ATP-binding</keyword>
<dbReference type="RefSeq" id="WP_369745623.1">
    <property type="nucleotide sequence ID" value="NZ_CP165735.1"/>
</dbReference>
<dbReference type="EC" id="2.7.1.176" evidence="2"/>
<comment type="similarity">
    <text evidence="1">Belongs to the zeta toxin family.</text>
</comment>
<evidence type="ECO:0000256" key="5">
    <source>
        <dbReference type="ARBA" id="ARBA00032897"/>
    </source>
</evidence>
<evidence type="ECO:0000313" key="8">
    <source>
        <dbReference type="EMBL" id="XDV71662.1"/>
    </source>
</evidence>
<proteinExistence type="inferred from homology"/>
<sequence>MTTNAQASEHRAHLEELCAEGGPLTAHSRHATTQNPEWFNVRRQQPRQERRALHNEILAAFVASKPEVLRNRKAIVLAGPPGVGKSTAQSALIAQTRTRPDQWLSINPDDFKDDLLMQALADGSYESYMVPDEVRELESKGEEFYPRELAALVHNESSILAKKAIRDAIGRGDNIVIDGTLSGEKNARAQMDVLQAAGYDVKVADVETTQALSEARTLGRWERGYLAAENGTAVGRDAELGGRWVPLSFPASLFAAADDRESICAAKSFLSESDRCSSPL</sequence>
<evidence type="ECO:0000256" key="4">
    <source>
        <dbReference type="ARBA" id="ARBA00022840"/>
    </source>
</evidence>
<dbReference type="InterPro" id="IPR027417">
    <property type="entry name" value="P-loop_NTPase"/>
</dbReference>
<dbReference type="GO" id="GO:0005524">
    <property type="term" value="F:ATP binding"/>
    <property type="evidence" value="ECO:0007669"/>
    <property type="project" value="UniProtKB-KW"/>
</dbReference>
<feature type="domain" description="Zeta toxin" evidence="7">
    <location>
        <begin position="131"/>
        <end position="251"/>
    </location>
</feature>
<dbReference type="EMBL" id="CP165735">
    <property type="protein sequence ID" value="XDV71662.1"/>
    <property type="molecule type" value="Genomic_DNA"/>
</dbReference>
<evidence type="ECO:0000256" key="2">
    <source>
        <dbReference type="ARBA" id="ARBA00011963"/>
    </source>
</evidence>
<dbReference type="GO" id="GO:0016301">
    <property type="term" value="F:kinase activity"/>
    <property type="evidence" value="ECO:0007669"/>
    <property type="project" value="InterPro"/>
</dbReference>
<reference evidence="8" key="1">
    <citation type="submission" date="2024-07" db="EMBL/GenBank/DDBJ databases">
        <authorList>
            <person name="Li J."/>
            <person name="Wei H."/>
            <person name="Ma J."/>
        </authorList>
    </citation>
    <scope>NUCLEOTIDE SEQUENCE</scope>
    <source>
        <strain evidence="8">AMU7</strain>
    </source>
</reference>
<accession>A0AB39YSZ4</accession>
<dbReference type="SUPFAM" id="SSF52540">
    <property type="entry name" value="P-loop containing nucleoside triphosphate hydrolases"/>
    <property type="match status" value="1"/>
</dbReference>
<evidence type="ECO:0000256" key="6">
    <source>
        <dbReference type="ARBA" id="ARBA00048178"/>
    </source>
</evidence>
<gene>
    <name evidence="8" type="ORF">ABQM86_00270</name>
</gene>
<dbReference type="Gene3D" id="3.40.50.300">
    <property type="entry name" value="P-loop containing nucleotide triphosphate hydrolases"/>
    <property type="match status" value="1"/>
</dbReference>
<dbReference type="InterPro" id="IPR010488">
    <property type="entry name" value="Zeta_toxin_domain"/>
</dbReference>
<comment type="catalytic activity">
    <reaction evidence="6">
        <text>UDP-N-acetyl-alpha-D-glucosamine + ATP = UDP-N-acetyl-alpha-D-glucosamine 3'-phosphate + ADP + H(+)</text>
        <dbReference type="Rhea" id="RHEA:32671"/>
        <dbReference type="ChEBI" id="CHEBI:15378"/>
        <dbReference type="ChEBI" id="CHEBI:30616"/>
        <dbReference type="ChEBI" id="CHEBI:57705"/>
        <dbReference type="ChEBI" id="CHEBI:64353"/>
        <dbReference type="ChEBI" id="CHEBI:456216"/>
        <dbReference type="EC" id="2.7.1.176"/>
    </reaction>
</comment>
<evidence type="ECO:0000259" key="7">
    <source>
        <dbReference type="Pfam" id="PF06414"/>
    </source>
</evidence>
<dbReference type="Pfam" id="PF06414">
    <property type="entry name" value="Zeta_toxin"/>
    <property type="match status" value="1"/>
</dbReference>
<protein>
    <recommendedName>
        <fullName evidence="5">UDP-N-acetylglucosamine kinase</fullName>
        <ecNumber evidence="2">2.7.1.176</ecNumber>
    </recommendedName>
    <alternativeName>
        <fullName evidence="5">UDP-N-acetylglucosamine kinase</fullName>
    </alternativeName>
</protein>